<protein>
    <submittedName>
        <fullName evidence="4">Efflux RND transporter periplasmic adaptor subunit</fullName>
    </submittedName>
</protein>
<dbReference type="Pfam" id="PF25917">
    <property type="entry name" value="BSH_RND"/>
    <property type="match status" value="1"/>
</dbReference>
<feature type="domain" description="Multidrug resistance protein MdtA-like barrel-sandwich hybrid" evidence="3">
    <location>
        <begin position="49"/>
        <end position="205"/>
    </location>
</feature>
<organism evidence="4 5">
    <name type="scientific">Sulfurimonas diazotrophicus</name>
    <dbReference type="NCBI Taxonomy" id="3131939"/>
    <lineage>
        <taxon>Bacteria</taxon>
        <taxon>Pseudomonadati</taxon>
        <taxon>Campylobacterota</taxon>
        <taxon>Epsilonproteobacteria</taxon>
        <taxon>Campylobacterales</taxon>
        <taxon>Sulfurimonadaceae</taxon>
        <taxon>Sulfurimonas</taxon>
    </lineage>
</organism>
<dbReference type="PANTHER" id="PTHR30438">
    <property type="entry name" value="36 KDA ANTIGEN-RELATED"/>
    <property type="match status" value="1"/>
</dbReference>
<sequence>MNKLFFKRAGIALLLAAAAGVLYFTMLRLEGPSLPETIAMGNGRIEATMVDIETKLPGRLSEITVKEGDMVKKGELLAAMDTDELDARYAQALAQVRQAEQQRKLALSVVKQRESERTLARKNLERSKNLYVNKNIPLVQLQQHESALNVTEAALEAARAQVVSADAAIDAARAQADTIKANLEESRLYAPIDGRILYRLREPGEIIGGGGKVLTLLDLTDVYMTIFLPTAQAGRIDIGSDARIILDARPDIAIPAVVTFVSPQAQFTPKEIETQSEREKLMFRIKVKVDEALLRRYLERVKIGLPGTAYVRTDAQTPWPESLNRLPGDDQTP</sequence>
<evidence type="ECO:0000313" key="5">
    <source>
        <dbReference type="Proteomes" id="UP001447842"/>
    </source>
</evidence>
<dbReference type="SUPFAM" id="SSF111369">
    <property type="entry name" value="HlyD-like secretion proteins"/>
    <property type="match status" value="2"/>
</dbReference>
<evidence type="ECO:0000259" key="3">
    <source>
        <dbReference type="Pfam" id="PF25917"/>
    </source>
</evidence>
<feature type="coiled-coil region" evidence="2">
    <location>
        <begin position="141"/>
        <end position="175"/>
    </location>
</feature>
<dbReference type="EMBL" id="CP147920">
    <property type="protein sequence ID" value="XAU14393.1"/>
    <property type="molecule type" value="Genomic_DNA"/>
</dbReference>
<dbReference type="Proteomes" id="UP001447842">
    <property type="component" value="Chromosome"/>
</dbReference>
<dbReference type="PANTHER" id="PTHR30438:SF2">
    <property type="entry name" value="MEMBRANE PROTEIN"/>
    <property type="match status" value="1"/>
</dbReference>
<dbReference type="Gene3D" id="1.10.287.470">
    <property type="entry name" value="Helix hairpin bin"/>
    <property type="match status" value="1"/>
</dbReference>
<accession>A0ABZ3H9B8</accession>
<keyword evidence="2" id="KW-0175">Coiled coil</keyword>
<evidence type="ECO:0000313" key="4">
    <source>
        <dbReference type="EMBL" id="XAU14393.1"/>
    </source>
</evidence>
<dbReference type="NCBIfam" id="TIGR01730">
    <property type="entry name" value="RND_mfp"/>
    <property type="match status" value="1"/>
</dbReference>
<dbReference type="Gene3D" id="2.40.30.170">
    <property type="match status" value="1"/>
</dbReference>
<evidence type="ECO:0000256" key="2">
    <source>
        <dbReference type="SAM" id="Coils"/>
    </source>
</evidence>
<comment type="similarity">
    <text evidence="1">Belongs to the membrane fusion protein (MFP) (TC 8.A.1) family.</text>
</comment>
<keyword evidence="5" id="KW-1185">Reference proteome</keyword>
<dbReference type="InterPro" id="IPR058625">
    <property type="entry name" value="MdtA-like_BSH"/>
</dbReference>
<dbReference type="Gene3D" id="2.40.50.100">
    <property type="match status" value="1"/>
</dbReference>
<evidence type="ECO:0000256" key="1">
    <source>
        <dbReference type="ARBA" id="ARBA00009477"/>
    </source>
</evidence>
<reference evidence="4 5" key="1">
    <citation type="submission" date="2024-03" db="EMBL/GenBank/DDBJ databases">
        <title>Sulfurimonas sp. HSL3-1.</title>
        <authorList>
            <person name="Wang S."/>
        </authorList>
    </citation>
    <scope>NUCLEOTIDE SEQUENCE [LARGE SCALE GENOMIC DNA]</scope>
    <source>
        <strain evidence="4 5">HSL3-1</strain>
    </source>
</reference>
<dbReference type="InterPro" id="IPR006143">
    <property type="entry name" value="RND_pump_MFP"/>
</dbReference>
<proteinExistence type="inferred from homology"/>
<name>A0ABZ3H9B8_9BACT</name>
<dbReference type="RefSeq" id="WP_345972131.1">
    <property type="nucleotide sequence ID" value="NZ_CP147920.1"/>
</dbReference>
<gene>
    <name evidence="4" type="ORF">WCY31_09040</name>
</gene>